<proteinExistence type="predicted"/>
<dbReference type="EMBL" id="RCHS01003435">
    <property type="protein sequence ID" value="RMX41841.1"/>
    <property type="molecule type" value="Genomic_DNA"/>
</dbReference>
<dbReference type="Proteomes" id="UP000275408">
    <property type="component" value="Unassembled WGS sequence"/>
</dbReference>
<accession>A0A3M6TKL3</accession>
<evidence type="ECO:0000313" key="1">
    <source>
        <dbReference type="EMBL" id="RMX41841.1"/>
    </source>
</evidence>
<dbReference type="AlphaFoldDB" id="A0A3M6TKL3"/>
<reference evidence="1 2" key="1">
    <citation type="journal article" date="2018" name="Sci. Rep.">
        <title>Comparative analysis of the Pocillopora damicornis genome highlights role of immune system in coral evolution.</title>
        <authorList>
            <person name="Cunning R."/>
            <person name="Bay R.A."/>
            <person name="Gillette P."/>
            <person name="Baker A.C."/>
            <person name="Traylor-Knowles N."/>
        </authorList>
    </citation>
    <scope>NUCLEOTIDE SEQUENCE [LARGE SCALE GENOMIC DNA]</scope>
    <source>
        <strain evidence="1">RSMAS</strain>
        <tissue evidence="1">Whole animal</tissue>
    </source>
</reference>
<sequence length="235" mass="26177">MEVISRWRNPFEKVDDLVSLSSGCAASNALKEDLLKAGEKALVVTKAETNKSTLAKVLEDGVEILPNLPNASAIIVDAMALLQTLPRIPDRFVDLADLTLSAVFKQAGKARRIDFVADQYPSVSIKNIEREKQGRSGQLAVQIRSPLQLCLQQWTKFLANGLNKSNLMEFLADRWGTDQCFPKKIGERKLFVTYGESCSKISIDTQGSISSSIVLERSSNQEEANTRMFLHYLHF</sequence>
<keyword evidence="2" id="KW-1185">Reference proteome</keyword>
<protein>
    <submittedName>
        <fullName evidence="1">Uncharacterized protein</fullName>
    </submittedName>
</protein>
<evidence type="ECO:0000313" key="2">
    <source>
        <dbReference type="Proteomes" id="UP000275408"/>
    </source>
</evidence>
<organism evidence="1 2">
    <name type="scientific">Pocillopora damicornis</name>
    <name type="common">Cauliflower coral</name>
    <name type="synonym">Millepora damicornis</name>
    <dbReference type="NCBI Taxonomy" id="46731"/>
    <lineage>
        <taxon>Eukaryota</taxon>
        <taxon>Metazoa</taxon>
        <taxon>Cnidaria</taxon>
        <taxon>Anthozoa</taxon>
        <taxon>Hexacorallia</taxon>
        <taxon>Scleractinia</taxon>
        <taxon>Astrocoeniina</taxon>
        <taxon>Pocilloporidae</taxon>
        <taxon>Pocillopora</taxon>
    </lineage>
</organism>
<gene>
    <name evidence="1" type="ORF">pdam_00023771</name>
</gene>
<comment type="caution">
    <text evidence="1">The sequence shown here is derived from an EMBL/GenBank/DDBJ whole genome shotgun (WGS) entry which is preliminary data.</text>
</comment>
<name>A0A3M6TKL3_POCDA</name>